<proteinExistence type="predicted"/>
<keyword evidence="2" id="KW-1185">Reference proteome</keyword>
<reference evidence="1 2" key="1">
    <citation type="submission" date="2023-03" db="EMBL/GenBank/DDBJ databases">
        <title>WGS of Gossypium arboreum.</title>
        <authorList>
            <person name="Yu D."/>
        </authorList>
    </citation>
    <scope>NUCLEOTIDE SEQUENCE [LARGE SCALE GENOMIC DNA]</scope>
    <source>
        <tissue evidence="1">Leaf</tissue>
    </source>
</reference>
<evidence type="ECO:0000313" key="1">
    <source>
        <dbReference type="EMBL" id="KAK5842021.1"/>
    </source>
</evidence>
<dbReference type="Proteomes" id="UP001358586">
    <property type="component" value="Chromosome 2"/>
</dbReference>
<evidence type="ECO:0000313" key="2">
    <source>
        <dbReference type="Proteomes" id="UP001358586"/>
    </source>
</evidence>
<protein>
    <submittedName>
        <fullName evidence="1">Uncharacterized protein</fullName>
    </submittedName>
</protein>
<name>A0ABR0QRR4_GOSAR</name>
<organism evidence="1 2">
    <name type="scientific">Gossypium arboreum</name>
    <name type="common">Tree cotton</name>
    <name type="synonym">Gossypium nanking</name>
    <dbReference type="NCBI Taxonomy" id="29729"/>
    <lineage>
        <taxon>Eukaryota</taxon>
        <taxon>Viridiplantae</taxon>
        <taxon>Streptophyta</taxon>
        <taxon>Embryophyta</taxon>
        <taxon>Tracheophyta</taxon>
        <taxon>Spermatophyta</taxon>
        <taxon>Magnoliopsida</taxon>
        <taxon>eudicotyledons</taxon>
        <taxon>Gunneridae</taxon>
        <taxon>Pentapetalae</taxon>
        <taxon>rosids</taxon>
        <taxon>malvids</taxon>
        <taxon>Malvales</taxon>
        <taxon>Malvaceae</taxon>
        <taxon>Malvoideae</taxon>
        <taxon>Gossypium</taxon>
    </lineage>
</organism>
<accession>A0ABR0QRR4</accession>
<comment type="caution">
    <text evidence="1">The sequence shown here is derived from an EMBL/GenBank/DDBJ whole genome shotgun (WGS) entry which is preliminary data.</text>
</comment>
<sequence>MGYGIEAWAISYVKETDECEIKKLTRESVNMEWCPPNGPNIKMNFDTAFDMSQAKSISEVVAKNASKEILVSKTVAHEEVASPFVVEAHCVSKQYYWGNRWDMHQ</sequence>
<dbReference type="EMBL" id="JARKNE010000002">
    <property type="protein sequence ID" value="KAK5842021.1"/>
    <property type="molecule type" value="Genomic_DNA"/>
</dbReference>
<gene>
    <name evidence="1" type="ORF">PVK06_004347</name>
</gene>